<organism evidence="2 3">
    <name type="scientific">Stylonychia lemnae</name>
    <name type="common">Ciliate</name>
    <dbReference type="NCBI Taxonomy" id="5949"/>
    <lineage>
        <taxon>Eukaryota</taxon>
        <taxon>Sar</taxon>
        <taxon>Alveolata</taxon>
        <taxon>Ciliophora</taxon>
        <taxon>Intramacronucleata</taxon>
        <taxon>Spirotrichea</taxon>
        <taxon>Stichotrichia</taxon>
        <taxon>Sporadotrichida</taxon>
        <taxon>Oxytrichidae</taxon>
        <taxon>Stylonychinae</taxon>
        <taxon>Stylonychia</taxon>
    </lineage>
</organism>
<accession>A0A078B5H2</accession>
<feature type="region of interest" description="Disordered" evidence="1">
    <location>
        <begin position="25"/>
        <end position="45"/>
    </location>
</feature>
<name>A0A078B5H2_STYLE</name>
<dbReference type="AlphaFoldDB" id="A0A078B5H2"/>
<dbReference type="OrthoDB" id="422824at2759"/>
<gene>
    <name evidence="2" type="primary">Contig11949.g12783</name>
    <name evidence="2" type="ORF">STYLEM_17669</name>
</gene>
<evidence type="ECO:0000313" key="2">
    <source>
        <dbReference type="EMBL" id="CDW88547.1"/>
    </source>
</evidence>
<evidence type="ECO:0000313" key="3">
    <source>
        <dbReference type="Proteomes" id="UP000039865"/>
    </source>
</evidence>
<reference evidence="2 3" key="1">
    <citation type="submission" date="2014-06" db="EMBL/GenBank/DDBJ databases">
        <authorList>
            <person name="Swart Estienne"/>
        </authorList>
    </citation>
    <scope>NUCLEOTIDE SEQUENCE [LARGE SCALE GENOMIC DNA]</scope>
    <source>
        <strain evidence="2 3">130c</strain>
    </source>
</reference>
<feature type="compositionally biased region" description="Polar residues" evidence="1">
    <location>
        <begin position="31"/>
        <end position="44"/>
    </location>
</feature>
<evidence type="ECO:0000256" key="1">
    <source>
        <dbReference type="SAM" id="MobiDB-lite"/>
    </source>
</evidence>
<protein>
    <submittedName>
        <fullName evidence="2">Uncharacterized protein</fullName>
    </submittedName>
</protein>
<keyword evidence="3" id="KW-1185">Reference proteome</keyword>
<dbReference type="EMBL" id="CCKQ01016686">
    <property type="protein sequence ID" value="CDW88547.1"/>
    <property type="molecule type" value="Genomic_DNA"/>
</dbReference>
<dbReference type="InParanoid" id="A0A078B5H2"/>
<sequence length="135" mass="15489">MQTSLPAKVEQTYDDGITQNIDIDITPNRAGKTTPSSYVLSNEGQGKEKLSRRRFFEVLKNDKDHELNFRNAQIRKDRNGRLILRGSNKHKVTFVDQVLKTEICEVYLVESYKKYNSMSEIGGNENTANCHCSIF</sequence>
<proteinExistence type="predicted"/>
<dbReference type="Proteomes" id="UP000039865">
    <property type="component" value="Unassembled WGS sequence"/>
</dbReference>